<evidence type="ECO:0000313" key="3">
    <source>
        <dbReference type="EMBL" id="DAF48894.1"/>
    </source>
</evidence>
<dbReference type="Pfam" id="PF09511">
    <property type="entry name" value="RNA_lig_T4_1"/>
    <property type="match status" value="1"/>
</dbReference>
<dbReference type="GO" id="GO:0016874">
    <property type="term" value="F:ligase activity"/>
    <property type="evidence" value="ECO:0007669"/>
    <property type="project" value="UniProtKB-KW"/>
</dbReference>
<keyword evidence="3" id="KW-0436">Ligase</keyword>
<reference evidence="3" key="1">
    <citation type="journal article" date="2021" name="Proc. Natl. Acad. Sci. U.S.A.">
        <title>A Catalog of Tens of Thousands of Viruses from Human Metagenomes Reveals Hidden Associations with Chronic Diseases.</title>
        <authorList>
            <person name="Tisza M.J."/>
            <person name="Buck C.B."/>
        </authorList>
    </citation>
    <scope>NUCLEOTIDE SEQUENCE</scope>
    <source>
        <strain evidence="3">Ctnpt50</strain>
    </source>
</reference>
<feature type="coiled-coil region" evidence="1">
    <location>
        <begin position="287"/>
        <end position="314"/>
    </location>
</feature>
<evidence type="ECO:0000256" key="1">
    <source>
        <dbReference type="SAM" id="Coils"/>
    </source>
</evidence>
<accession>A0A8S5SD57</accession>
<evidence type="ECO:0000259" key="2">
    <source>
        <dbReference type="Pfam" id="PF09511"/>
    </source>
</evidence>
<feature type="domain" description="T4 RNA ligase 1-like N-terminal" evidence="2">
    <location>
        <begin position="55"/>
        <end position="252"/>
    </location>
</feature>
<keyword evidence="1" id="KW-0175">Coiled coil</keyword>
<organism evidence="3">
    <name type="scientific">Siphoviridae sp. ctnpt50</name>
    <dbReference type="NCBI Taxonomy" id="2827941"/>
    <lineage>
        <taxon>Viruses</taxon>
        <taxon>Duplodnaviria</taxon>
        <taxon>Heunggongvirae</taxon>
        <taxon>Uroviricota</taxon>
        <taxon>Caudoviricetes</taxon>
    </lineage>
</organism>
<name>A0A8S5SD57_9CAUD</name>
<proteinExistence type="predicted"/>
<protein>
    <submittedName>
        <fullName evidence="3">RNA ligase</fullName>
    </submittedName>
</protein>
<sequence length="372" mass="43635">MATNYLLEFIENHPNDWEEKLSSDPYNLKISRDGPYVMFKYNQLSSDFSNPIVREARGIIFREDNWKCVRRAFDKFFNYGEPNAAEIDWDTARVQTKYDGSLVSAWFDDGKWHYSTNRAIDAYKVSTGDVKFPTFGDVLEEAFHNNGISKEIFEQMASKFICYTFELISPQTRVTIPYEKPDIYFIGYRSILTECEMNPKESAFSLFKIKIPKEYDFHSAQDVINAAKELPWDEEGYVVVDSDFNRVKIKSPAWLVAHYERKNNSISKESLIQVILDGEQEEFLVYADDYRKELESVEREMEDFVKELNGAAREIKKKYAAEVVKYPKSIQPYLFSKITNQDAGDWVKENFTASKWVKYLEARKEQFNGEEK</sequence>
<dbReference type="InterPro" id="IPR019039">
    <property type="entry name" value="T4-Rnl1-like_N"/>
</dbReference>
<dbReference type="EMBL" id="BK032577">
    <property type="protein sequence ID" value="DAF48894.1"/>
    <property type="molecule type" value="Genomic_DNA"/>
</dbReference>